<proteinExistence type="inferred from homology"/>
<protein>
    <submittedName>
        <fullName evidence="9">S8 family serine peptidase</fullName>
    </submittedName>
</protein>
<keyword evidence="7" id="KW-1133">Transmembrane helix</keyword>
<keyword evidence="4 5" id="KW-0720">Serine protease</keyword>
<evidence type="ECO:0000256" key="2">
    <source>
        <dbReference type="ARBA" id="ARBA00022670"/>
    </source>
</evidence>
<dbReference type="PRINTS" id="PR00723">
    <property type="entry name" value="SUBTILISIN"/>
</dbReference>
<dbReference type="PROSITE" id="PS51892">
    <property type="entry name" value="SUBTILASE"/>
    <property type="match status" value="1"/>
</dbReference>
<keyword evidence="7" id="KW-0472">Membrane</keyword>
<reference evidence="9 10" key="1">
    <citation type="submission" date="2023-02" db="EMBL/GenBank/DDBJ databases">
        <authorList>
            <person name="Mo P."/>
        </authorList>
    </citation>
    <scope>NUCLEOTIDE SEQUENCE [LARGE SCALE GENOMIC DNA]</scope>
    <source>
        <strain evidence="9 10">HUAS 3</strain>
    </source>
</reference>
<name>A0ABY8A1M7_9ACTN</name>
<dbReference type="EMBL" id="CP118615">
    <property type="protein sequence ID" value="WDZ88019.1"/>
    <property type="molecule type" value="Genomic_DNA"/>
</dbReference>
<dbReference type="InterPro" id="IPR050131">
    <property type="entry name" value="Peptidase_S8_subtilisin-like"/>
</dbReference>
<feature type="active site" description="Charge relay system" evidence="5">
    <location>
        <position position="81"/>
    </location>
</feature>
<dbReference type="Pfam" id="PF00082">
    <property type="entry name" value="Peptidase_S8"/>
    <property type="match status" value="1"/>
</dbReference>
<feature type="active site" description="Charge relay system" evidence="5">
    <location>
        <position position="47"/>
    </location>
</feature>
<keyword evidence="3 5" id="KW-0378">Hydrolase</keyword>
<feature type="domain" description="Peptidase S8/S53" evidence="8">
    <location>
        <begin position="38"/>
        <end position="284"/>
    </location>
</feature>
<keyword evidence="10" id="KW-1185">Reference proteome</keyword>
<accession>A0ABY8A1M7</accession>
<gene>
    <name evidence="9" type="ORF">PVK37_10675</name>
</gene>
<feature type="active site" description="Charge relay system" evidence="5">
    <location>
        <position position="236"/>
    </location>
</feature>
<evidence type="ECO:0000256" key="5">
    <source>
        <dbReference type="PROSITE-ProRule" id="PRU01240"/>
    </source>
</evidence>
<evidence type="ECO:0000256" key="3">
    <source>
        <dbReference type="ARBA" id="ARBA00022801"/>
    </source>
</evidence>
<sequence>MVATVVLPAAPAHADRIRNDQWHLRYLKVAEAHRITKGEGIVVSVPDTGVDPHPDLRKNLLAGTDIVNGGSGDGRQDRSSHGTGMAGLIAAHGSGENRGALGIAPQARILPILGRIENEHGDSDSLAAALEYSTSNSADVIAIPSTAGSSARLQDAIDAALKADIVVVAAAGNQPEDFVVGYPARHPGVIAVGGVDRKGNHAAVSVVGREIDVVAPATDIYSTSIDGKYRKGTGTSDATAIVAGAVALIRARYPDLSVAEVTHRLTATAVDKGAPGRDDEYGYGVIDLVAALTADVPPLAAESPSASAPVDVAPTTAVAGPETGGGGGAGRWLLATAGLAALGGGAAWLLAARKRRRAGPASPSTDG</sequence>
<feature type="transmembrane region" description="Helical" evidence="7">
    <location>
        <begin position="332"/>
        <end position="351"/>
    </location>
</feature>
<organism evidence="9 10">
    <name type="scientific">Micromonospora cathayae</name>
    <dbReference type="NCBI Taxonomy" id="3028804"/>
    <lineage>
        <taxon>Bacteria</taxon>
        <taxon>Bacillati</taxon>
        <taxon>Actinomycetota</taxon>
        <taxon>Actinomycetes</taxon>
        <taxon>Micromonosporales</taxon>
        <taxon>Micromonosporaceae</taxon>
        <taxon>Micromonospora</taxon>
    </lineage>
</organism>
<dbReference type="Gene3D" id="3.40.50.200">
    <property type="entry name" value="Peptidase S8/S53 domain"/>
    <property type="match status" value="1"/>
</dbReference>
<dbReference type="Proteomes" id="UP001219605">
    <property type="component" value="Chromosome"/>
</dbReference>
<comment type="similarity">
    <text evidence="1 5">Belongs to the peptidase S8 family.</text>
</comment>
<dbReference type="InterPro" id="IPR000209">
    <property type="entry name" value="Peptidase_S8/S53_dom"/>
</dbReference>
<evidence type="ECO:0000259" key="8">
    <source>
        <dbReference type="Pfam" id="PF00082"/>
    </source>
</evidence>
<dbReference type="PANTHER" id="PTHR43806">
    <property type="entry name" value="PEPTIDASE S8"/>
    <property type="match status" value="1"/>
</dbReference>
<evidence type="ECO:0000256" key="1">
    <source>
        <dbReference type="ARBA" id="ARBA00011073"/>
    </source>
</evidence>
<keyword evidence="2 5" id="KW-0645">Protease</keyword>
<dbReference type="InterPro" id="IPR015500">
    <property type="entry name" value="Peptidase_S8_subtilisin-rel"/>
</dbReference>
<dbReference type="PANTHER" id="PTHR43806:SF11">
    <property type="entry name" value="CEREVISIN-RELATED"/>
    <property type="match status" value="1"/>
</dbReference>
<dbReference type="SUPFAM" id="SSF52743">
    <property type="entry name" value="Subtilisin-like"/>
    <property type="match status" value="1"/>
</dbReference>
<evidence type="ECO:0000313" key="10">
    <source>
        <dbReference type="Proteomes" id="UP001219605"/>
    </source>
</evidence>
<evidence type="ECO:0000256" key="7">
    <source>
        <dbReference type="SAM" id="Phobius"/>
    </source>
</evidence>
<evidence type="ECO:0000313" key="9">
    <source>
        <dbReference type="EMBL" id="WDZ88019.1"/>
    </source>
</evidence>
<keyword evidence="7" id="KW-0812">Transmembrane</keyword>
<evidence type="ECO:0000256" key="6">
    <source>
        <dbReference type="SAM" id="MobiDB-lite"/>
    </source>
</evidence>
<feature type="region of interest" description="Disordered" evidence="6">
    <location>
        <begin position="64"/>
        <end position="84"/>
    </location>
</feature>
<dbReference type="InterPro" id="IPR036852">
    <property type="entry name" value="Peptidase_S8/S53_dom_sf"/>
</dbReference>
<evidence type="ECO:0000256" key="4">
    <source>
        <dbReference type="ARBA" id="ARBA00022825"/>
    </source>
</evidence>